<feature type="region of interest" description="Disordered" evidence="2">
    <location>
        <begin position="186"/>
        <end position="240"/>
    </location>
</feature>
<dbReference type="PANTHER" id="PTHR13980">
    <property type="entry name" value="CDC68 RELATED"/>
    <property type="match status" value="1"/>
</dbReference>
<keyword evidence="5" id="KW-1185">Reference proteome</keyword>
<proteinExistence type="inferred from homology"/>
<feature type="domain" description="FACT complex subunit SPT16 middle" evidence="3">
    <location>
        <begin position="276"/>
        <end position="341"/>
    </location>
</feature>
<sequence>MTTSEDNLYYDSSSIIIFSVGSRYNSYYWNIARTYLIDSDVVQSKAYKVLLWAHEATILAVRPGKKARVVYEAALSGVKTDAPDFLPNLTKSAGTGIDREFREYGLSLDAENEKVLKVGMALNVSIGFQKLQEKTKKGPKAQSFSMLLADTVLVTDGGRDVATTASSKLFKDVAYPFSEEEDVDELLKKKPKSNSNAEEKEFVSSKATLRSDNGELSKEELQKQHQAKLARRKNEETARRLTGVESGNVNGRVAARIAYKSVNEVSLMLIRDMMTIQVDQKNESILIPIYGCMVPFHVSTVKTATSQQDTNRSYYVRIVFNLPGPTHQSVVYLKEVSFLSK</sequence>
<dbReference type="GO" id="GO:0035101">
    <property type="term" value="C:FACT complex"/>
    <property type="evidence" value="ECO:0007669"/>
    <property type="project" value="UniProtKB-UniRule"/>
</dbReference>
<keyword evidence="1" id="KW-0805">Transcription regulation</keyword>
<evidence type="ECO:0000313" key="4">
    <source>
        <dbReference type="EMBL" id="CAA0841975.1"/>
    </source>
</evidence>
<dbReference type="Pfam" id="PF08644">
    <property type="entry name" value="SPT16"/>
    <property type="match status" value="1"/>
</dbReference>
<dbReference type="Gene3D" id="2.30.29.210">
    <property type="entry name" value="FACT complex subunit Spt16p/Cdc68p"/>
    <property type="match status" value="1"/>
</dbReference>
<feature type="compositionally biased region" description="Basic and acidic residues" evidence="2">
    <location>
        <begin position="212"/>
        <end position="223"/>
    </location>
</feature>
<reference evidence="4" key="1">
    <citation type="submission" date="2019-12" db="EMBL/GenBank/DDBJ databases">
        <authorList>
            <person name="Scholes J."/>
        </authorList>
    </citation>
    <scope>NUCLEOTIDE SEQUENCE</scope>
</reference>
<comment type="subcellular location">
    <subcellularLocation>
        <location evidence="1">Nucleus</location>
    </subcellularLocation>
    <subcellularLocation>
        <location evidence="1">Chromosome</location>
    </subcellularLocation>
</comment>
<comment type="function">
    <text evidence="1">Component of the FACT complex, a general chromatin factor that acts to reorganize nucleosomes. The FACT complex is involved in multiple processes that require DNA as a template such as mRNA elongation, DNA replication and DNA repair. During transcription elongation the FACT complex acts as a histone chaperone that both destabilizes and restores nucleosomal structure. It facilitates the passage of RNA polymerase II and transcription by promoting the dissociation of one histone H2A-H2B dimer from the nucleosome, then subsequently promotes the reestablishment of the nucleosome following the passage of RNA polymerase II.</text>
</comment>
<dbReference type="InterPro" id="IPR000994">
    <property type="entry name" value="Pept_M24"/>
</dbReference>
<keyword evidence="1" id="KW-0235">DNA replication</keyword>
<dbReference type="GO" id="GO:0031491">
    <property type="term" value="F:nucleosome binding"/>
    <property type="evidence" value="ECO:0007669"/>
    <property type="project" value="TreeGrafter"/>
</dbReference>
<dbReference type="AlphaFoldDB" id="A0A9N7P0K8"/>
<protein>
    <recommendedName>
        <fullName evidence="1">FACT complex subunit</fullName>
    </recommendedName>
</protein>
<dbReference type="OrthoDB" id="10251642at2759"/>
<keyword evidence="1" id="KW-0227">DNA damage</keyword>
<dbReference type="PANTHER" id="PTHR13980:SF15">
    <property type="entry name" value="FACT COMPLEX SUBUNIT SPT16"/>
    <property type="match status" value="1"/>
</dbReference>
<dbReference type="InterPro" id="IPR040258">
    <property type="entry name" value="Spt16"/>
</dbReference>
<organism evidence="4 5">
    <name type="scientific">Striga hermonthica</name>
    <name type="common">Purple witchweed</name>
    <name type="synonym">Buchnera hermonthica</name>
    <dbReference type="NCBI Taxonomy" id="68872"/>
    <lineage>
        <taxon>Eukaryota</taxon>
        <taxon>Viridiplantae</taxon>
        <taxon>Streptophyta</taxon>
        <taxon>Embryophyta</taxon>
        <taxon>Tracheophyta</taxon>
        <taxon>Spermatophyta</taxon>
        <taxon>Magnoliopsida</taxon>
        <taxon>eudicotyledons</taxon>
        <taxon>Gunneridae</taxon>
        <taxon>Pentapetalae</taxon>
        <taxon>asterids</taxon>
        <taxon>lamiids</taxon>
        <taxon>Lamiales</taxon>
        <taxon>Orobanchaceae</taxon>
        <taxon>Buchnereae</taxon>
        <taxon>Striga</taxon>
    </lineage>
</organism>
<evidence type="ECO:0000313" key="5">
    <source>
        <dbReference type="Proteomes" id="UP001153555"/>
    </source>
</evidence>
<dbReference type="GO" id="GO:0006368">
    <property type="term" value="P:transcription elongation by RNA polymerase II"/>
    <property type="evidence" value="ECO:0007669"/>
    <property type="project" value="TreeGrafter"/>
</dbReference>
<keyword evidence="1" id="KW-0539">Nucleus</keyword>
<comment type="similarity">
    <text evidence="1">Belongs to the peptidase M24 family. SPT16 subfamily.</text>
</comment>
<dbReference type="SUPFAM" id="SSF55920">
    <property type="entry name" value="Creatinase/aminopeptidase"/>
    <property type="match status" value="1"/>
</dbReference>
<dbReference type="GO" id="GO:0006281">
    <property type="term" value="P:DNA repair"/>
    <property type="evidence" value="ECO:0007669"/>
    <property type="project" value="UniProtKB-UniRule"/>
</dbReference>
<gene>
    <name evidence="4" type="ORF">SHERM_07848</name>
</gene>
<evidence type="ECO:0000256" key="1">
    <source>
        <dbReference type="RuleBase" id="RU367052"/>
    </source>
</evidence>
<dbReference type="SMART" id="SM01286">
    <property type="entry name" value="SPT16"/>
    <property type="match status" value="1"/>
</dbReference>
<evidence type="ECO:0000256" key="2">
    <source>
        <dbReference type="SAM" id="MobiDB-lite"/>
    </source>
</evidence>
<comment type="subunit">
    <text evidence="1">Component of the FACT complex.</text>
</comment>
<keyword evidence="1" id="KW-0804">Transcription</keyword>
<dbReference type="EMBL" id="CACSLK010034598">
    <property type="protein sequence ID" value="CAA0841975.1"/>
    <property type="molecule type" value="Genomic_DNA"/>
</dbReference>
<dbReference type="Pfam" id="PF00557">
    <property type="entry name" value="Peptidase_M24"/>
    <property type="match status" value="1"/>
</dbReference>
<accession>A0A9N7P0K8</accession>
<dbReference type="InterPro" id="IPR036005">
    <property type="entry name" value="Creatinase/aminopeptidase-like"/>
</dbReference>
<keyword evidence="1" id="KW-0158">Chromosome</keyword>
<name>A0A9N7P0K8_STRHE</name>
<dbReference type="Proteomes" id="UP001153555">
    <property type="component" value="Unassembled WGS sequence"/>
</dbReference>
<keyword evidence="1" id="KW-0234">DNA repair</keyword>
<evidence type="ECO:0000259" key="3">
    <source>
        <dbReference type="SMART" id="SM01286"/>
    </source>
</evidence>
<comment type="caution">
    <text evidence="4">The sequence shown here is derived from an EMBL/GenBank/DDBJ whole genome shotgun (WGS) entry which is preliminary data.</text>
</comment>
<dbReference type="Gene3D" id="3.90.230.10">
    <property type="entry name" value="Creatinase/methionine aminopeptidase superfamily"/>
    <property type="match status" value="1"/>
</dbReference>
<dbReference type="GO" id="GO:0006260">
    <property type="term" value="P:DNA replication"/>
    <property type="evidence" value="ECO:0007669"/>
    <property type="project" value="UniProtKB-KW"/>
</dbReference>
<dbReference type="InterPro" id="IPR013953">
    <property type="entry name" value="FACT_SPT16_M"/>
</dbReference>